<reference evidence="2 3" key="1">
    <citation type="submission" date="2020-07" db="EMBL/GenBank/DDBJ databases">
        <title>Sequencing the genomes of 1000 actinobacteria strains.</title>
        <authorList>
            <person name="Klenk H.-P."/>
        </authorList>
    </citation>
    <scope>NUCLEOTIDE SEQUENCE [LARGE SCALE GENOMIC DNA]</scope>
    <source>
        <strain evidence="2 3">DSM 29531</strain>
    </source>
</reference>
<dbReference type="InterPro" id="IPR014710">
    <property type="entry name" value="RmlC-like_jellyroll"/>
</dbReference>
<evidence type="ECO:0000259" key="1">
    <source>
        <dbReference type="Pfam" id="PF06172"/>
    </source>
</evidence>
<dbReference type="InterPro" id="IPR011051">
    <property type="entry name" value="RmlC_Cupin_sf"/>
</dbReference>
<dbReference type="Pfam" id="PF06172">
    <property type="entry name" value="Cupin_5"/>
    <property type="match status" value="1"/>
</dbReference>
<gene>
    <name evidence="2" type="ORF">HNR15_001561</name>
</gene>
<proteinExistence type="predicted"/>
<dbReference type="InterPro" id="IPR009327">
    <property type="entry name" value="Cupin_DUF985"/>
</dbReference>
<dbReference type="SUPFAM" id="SSF51182">
    <property type="entry name" value="RmlC-like cupins"/>
    <property type="match status" value="1"/>
</dbReference>
<name>A0A853DCG7_9MICO</name>
<organism evidence="2 3">
    <name type="scientific">Allobranchiibius huperziae</name>
    <dbReference type="NCBI Taxonomy" id="1874116"/>
    <lineage>
        <taxon>Bacteria</taxon>
        <taxon>Bacillati</taxon>
        <taxon>Actinomycetota</taxon>
        <taxon>Actinomycetes</taxon>
        <taxon>Micrococcales</taxon>
        <taxon>Dermacoccaceae</taxon>
        <taxon>Allobranchiibius</taxon>
    </lineage>
</organism>
<comment type="caution">
    <text evidence="2">The sequence shown here is derived from an EMBL/GenBank/DDBJ whole genome shotgun (WGS) entry which is preliminary data.</text>
</comment>
<keyword evidence="3" id="KW-1185">Reference proteome</keyword>
<dbReference type="PANTHER" id="PTHR33387:SF3">
    <property type="entry name" value="DUF985 DOMAIN-CONTAINING PROTEIN"/>
    <property type="match status" value="1"/>
</dbReference>
<evidence type="ECO:0000313" key="2">
    <source>
        <dbReference type="EMBL" id="NYJ74598.1"/>
    </source>
</evidence>
<dbReference type="Gene3D" id="2.60.120.10">
    <property type="entry name" value="Jelly Rolls"/>
    <property type="match status" value="1"/>
</dbReference>
<dbReference type="PANTHER" id="PTHR33387">
    <property type="entry name" value="RMLC-LIKE JELLY ROLL FOLD PROTEIN"/>
    <property type="match status" value="1"/>
</dbReference>
<feature type="domain" description="DUF985" evidence="1">
    <location>
        <begin position="9"/>
        <end position="155"/>
    </location>
</feature>
<dbReference type="EMBL" id="JACCFW010000001">
    <property type="protein sequence ID" value="NYJ74598.1"/>
    <property type="molecule type" value="Genomic_DNA"/>
</dbReference>
<dbReference type="RefSeq" id="WP_179480593.1">
    <property type="nucleotide sequence ID" value="NZ_JACCFW010000001.1"/>
</dbReference>
<dbReference type="Proteomes" id="UP000571817">
    <property type="component" value="Unassembled WGS sequence"/>
</dbReference>
<dbReference type="InterPro" id="IPR039935">
    <property type="entry name" value="YML079W-like"/>
</dbReference>
<accession>A0A853DCG7</accession>
<evidence type="ECO:0000313" key="3">
    <source>
        <dbReference type="Proteomes" id="UP000571817"/>
    </source>
</evidence>
<dbReference type="CDD" id="cd06121">
    <property type="entry name" value="cupin_YML079wp"/>
    <property type="match status" value="1"/>
</dbReference>
<protein>
    <recommendedName>
        <fullName evidence="1">DUF985 domain-containing protein</fullName>
    </recommendedName>
</protein>
<dbReference type="AlphaFoldDB" id="A0A853DCG7"/>
<sequence>MSGRKKLPDWAERLDLQEHPEGGWFRETYRSDLQIPDFLSGGSGGHRSLATAILYLLMPGEQSEWHRVTSDELWIHQHGGLLALELGGDGQVPDGRTTEYLGMGPALDRDFAVPQALVPAGHWQRASPFGLNGRVEPVLVSCVVTPGFDFADFELYDG</sequence>